<sequence length="318" mass="34568">ITETTVHSTYHRITDHDLTAGGNPVGRPLADLRIHLLDRHGQTVPVGVTGEIHVGGPGVARGYLGRPGLTAERFLPDPFGPPGARFYRSGDLARRNPDGTLDFLGRIDDQVKIRGYRIELGEIQAALADRPAVRDAAVVVREDRPGDRRLVAYVVMAPDASADGGELRAALADRLPSYMVPAAFVVLDALPLTANGKLDRRALPAPEQQSLHTGGDYVAPRSQAEEAVTDIWAQILHTERIGVHDNFFELGGNSLLALRLVAAVQEQFDIDLPVRKVFDMPSVAQLADEVETQLRADIARLDDAALLTDPMLAEEREI</sequence>
<feature type="domain" description="Carrier" evidence="3">
    <location>
        <begin position="219"/>
        <end position="294"/>
    </location>
</feature>
<dbReference type="RefSeq" id="WP_386143540.1">
    <property type="nucleotide sequence ID" value="NZ_JBHMCG010000001.1"/>
</dbReference>
<gene>
    <name evidence="4" type="ORF">ACFFTL_00005</name>
</gene>
<organism evidence="4 5">
    <name type="scientific">Streptomyces yanii</name>
    <dbReference type="NCBI Taxonomy" id="78510"/>
    <lineage>
        <taxon>Bacteria</taxon>
        <taxon>Bacillati</taxon>
        <taxon>Actinomycetota</taxon>
        <taxon>Actinomycetes</taxon>
        <taxon>Kitasatosporales</taxon>
        <taxon>Streptomycetaceae</taxon>
        <taxon>Streptomyces</taxon>
    </lineage>
</organism>
<dbReference type="PROSITE" id="PS00012">
    <property type="entry name" value="PHOSPHOPANTETHEINE"/>
    <property type="match status" value="1"/>
</dbReference>
<reference evidence="4 5" key="1">
    <citation type="submission" date="2024-09" db="EMBL/GenBank/DDBJ databases">
        <authorList>
            <person name="Sun Q."/>
            <person name="Mori K."/>
        </authorList>
    </citation>
    <scope>NUCLEOTIDE SEQUENCE [LARGE SCALE GENOMIC DNA]</scope>
    <source>
        <strain evidence="4 5">JCM 3331</strain>
    </source>
</reference>
<evidence type="ECO:0000256" key="2">
    <source>
        <dbReference type="ARBA" id="ARBA00022553"/>
    </source>
</evidence>
<proteinExistence type="predicted"/>
<dbReference type="InterPro" id="IPR025110">
    <property type="entry name" value="AMP-bd_C"/>
</dbReference>
<dbReference type="PANTHER" id="PTHR45527">
    <property type="entry name" value="NONRIBOSOMAL PEPTIDE SYNTHETASE"/>
    <property type="match status" value="1"/>
</dbReference>
<dbReference type="Proteomes" id="UP001589710">
    <property type="component" value="Unassembled WGS sequence"/>
</dbReference>
<dbReference type="InterPro" id="IPR006162">
    <property type="entry name" value="Ppantetheine_attach_site"/>
</dbReference>
<dbReference type="Pfam" id="PF00501">
    <property type="entry name" value="AMP-binding"/>
    <property type="match status" value="1"/>
</dbReference>
<dbReference type="PROSITE" id="PS50075">
    <property type="entry name" value="CARRIER"/>
    <property type="match status" value="1"/>
</dbReference>
<dbReference type="EMBL" id="JBHMCG010000001">
    <property type="protein sequence ID" value="MFB9570756.1"/>
    <property type="molecule type" value="Genomic_DNA"/>
</dbReference>
<evidence type="ECO:0000259" key="3">
    <source>
        <dbReference type="PROSITE" id="PS50075"/>
    </source>
</evidence>
<protein>
    <submittedName>
        <fullName evidence="4">Phosphopantetheine-binding protein</fullName>
    </submittedName>
</protein>
<dbReference type="Gene3D" id="3.30.300.30">
    <property type="match status" value="1"/>
</dbReference>
<evidence type="ECO:0000256" key="1">
    <source>
        <dbReference type="ARBA" id="ARBA00022450"/>
    </source>
</evidence>
<evidence type="ECO:0000313" key="5">
    <source>
        <dbReference type="Proteomes" id="UP001589710"/>
    </source>
</evidence>
<dbReference type="InterPro" id="IPR020806">
    <property type="entry name" value="PKS_PP-bd"/>
</dbReference>
<dbReference type="Pfam" id="PF13193">
    <property type="entry name" value="AMP-binding_C"/>
    <property type="match status" value="1"/>
</dbReference>
<dbReference type="SMART" id="SM00823">
    <property type="entry name" value="PKS_PP"/>
    <property type="match status" value="1"/>
</dbReference>
<keyword evidence="2" id="KW-0597">Phosphoprotein</keyword>
<dbReference type="SUPFAM" id="SSF56801">
    <property type="entry name" value="Acetyl-CoA synthetase-like"/>
    <property type="match status" value="1"/>
</dbReference>
<dbReference type="InterPro" id="IPR000873">
    <property type="entry name" value="AMP-dep_synth/lig_dom"/>
</dbReference>
<dbReference type="PANTHER" id="PTHR45527:SF1">
    <property type="entry name" value="FATTY ACID SYNTHASE"/>
    <property type="match status" value="1"/>
</dbReference>
<keyword evidence="1" id="KW-0596">Phosphopantetheine</keyword>
<dbReference type="SMART" id="SM01294">
    <property type="entry name" value="PKS_PP_betabranch"/>
    <property type="match status" value="1"/>
</dbReference>
<name>A0ABV5R044_9ACTN</name>
<dbReference type="SUPFAM" id="SSF47336">
    <property type="entry name" value="ACP-like"/>
    <property type="match status" value="1"/>
</dbReference>
<keyword evidence="5" id="KW-1185">Reference proteome</keyword>
<evidence type="ECO:0000313" key="4">
    <source>
        <dbReference type="EMBL" id="MFB9570756.1"/>
    </source>
</evidence>
<accession>A0ABV5R044</accession>
<dbReference type="Gene3D" id="3.40.50.12780">
    <property type="entry name" value="N-terminal domain of ligase-like"/>
    <property type="match status" value="1"/>
</dbReference>
<feature type="non-terminal residue" evidence="4">
    <location>
        <position position="1"/>
    </location>
</feature>
<dbReference type="InterPro" id="IPR045851">
    <property type="entry name" value="AMP-bd_C_sf"/>
</dbReference>
<dbReference type="Gene3D" id="1.10.1200.10">
    <property type="entry name" value="ACP-like"/>
    <property type="match status" value="1"/>
</dbReference>
<dbReference type="Pfam" id="PF00550">
    <property type="entry name" value="PP-binding"/>
    <property type="match status" value="1"/>
</dbReference>
<comment type="caution">
    <text evidence="4">The sequence shown here is derived from an EMBL/GenBank/DDBJ whole genome shotgun (WGS) entry which is preliminary data.</text>
</comment>
<dbReference type="InterPro" id="IPR036736">
    <property type="entry name" value="ACP-like_sf"/>
</dbReference>
<dbReference type="InterPro" id="IPR009081">
    <property type="entry name" value="PP-bd_ACP"/>
</dbReference>
<dbReference type="InterPro" id="IPR042099">
    <property type="entry name" value="ANL_N_sf"/>
</dbReference>